<dbReference type="GO" id="GO:0003697">
    <property type="term" value="F:single-stranded DNA binding"/>
    <property type="evidence" value="ECO:0007669"/>
    <property type="project" value="TreeGrafter"/>
</dbReference>
<evidence type="ECO:0000313" key="12">
    <source>
        <dbReference type="Proteomes" id="UP001501920"/>
    </source>
</evidence>
<feature type="region of interest" description="Disordered" evidence="9">
    <location>
        <begin position="106"/>
        <end position="129"/>
    </location>
</feature>
<keyword evidence="4" id="KW-0832">Ubl conjugation</keyword>
<dbReference type="GO" id="GO:0008270">
    <property type="term" value="F:zinc ion binding"/>
    <property type="evidence" value="ECO:0007669"/>
    <property type="project" value="UniProtKB-KW"/>
</dbReference>
<dbReference type="GO" id="GO:0010792">
    <property type="term" value="P:DNA double-strand break processing involved in repair via single-strand annealing"/>
    <property type="evidence" value="ECO:0007669"/>
    <property type="project" value="TreeGrafter"/>
</dbReference>
<dbReference type="InterPro" id="IPR008598">
    <property type="entry name" value="Di19_Zn-bd"/>
</dbReference>
<dbReference type="PROSITE" id="PS50089">
    <property type="entry name" value="ZF_RING_2"/>
    <property type="match status" value="1"/>
</dbReference>
<keyword evidence="2 8" id="KW-0863">Zinc-finger</keyword>
<keyword evidence="12" id="KW-1185">Reference proteome</keyword>
<dbReference type="PANTHER" id="PTHR46968:SF2">
    <property type="entry name" value="E3 UBIQUITIN-PROTEIN LIGASE RNF138"/>
    <property type="match status" value="1"/>
</dbReference>
<dbReference type="GO" id="GO:0005634">
    <property type="term" value="C:nucleus"/>
    <property type="evidence" value="ECO:0007669"/>
    <property type="project" value="TreeGrafter"/>
</dbReference>
<dbReference type="Proteomes" id="UP001501920">
    <property type="component" value="Chromosome 4"/>
</dbReference>
<accession>A0A3B4DCW4</accession>
<feature type="domain" description="RING-type" evidence="10">
    <location>
        <begin position="10"/>
        <end position="50"/>
    </location>
</feature>
<protein>
    <recommendedName>
        <fullName evidence="5">E3 ubiquitin-protein ligase RNF138</fullName>
    </recommendedName>
    <alternativeName>
        <fullName evidence="7">RING finger protein 138</fullName>
    </alternativeName>
    <alternativeName>
        <fullName evidence="6">RING-type E3 ubiquitin transferase RNF138</fullName>
    </alternativeName>
</protein>
<dbReference type="OMA" id="RDYANNP"/>
<dbReference type="Gene3D" id="3.30.40.10">
    <property type="entry name" value="Zinc/RING finger domain, C3HC4 (zinc finger)"/>
    <property type="match status" value="1"/>
</dbReference>
<dbReference type="InterPro" id="IPR052498">
    <property type="entry name" value="E3_ubiq-protein_ligase_RNF138"/>
</dbReference>
<dbReference type="GO" id="GO:0035861">
    <property type="term" value="C:site of double-strand break"/>
    <property type="evidence" value="ECO:0007669"/>
    <property type="project" value="TreeGrafter"/>
</dbReference>
<organism evidence="11 12">
    <name type="scientific">Pygocentrus nattereri</name>
    <name type="common">Red-bellied piranha</name>
    <dbReference type="NCBI Taxonomy" id="42514"/>
    <lineage>
        <taxon>Eukaryota</taxon>
        <taxon>Metazoa</taxon>
        <taxon>Chordata</taxon>
        <taxon>Craniata</taxon>
        <taxon>Vertebrata</taxon>
        <taxon>Euteleostomi</taxon>
        <taxon>Actinopterygii</taxon>
        <taxon>Neopterygii</taxon>
        <taxon>Teleostei</taxon>
        <taxon>Ostariophysi</taxon>
        <taxon>Characiformes</taxon>
        <taxon>Characoidei</taxon>
        <taxon>Pygocentrus</taxon>
    </lineage>
</organism>
<dbReference type="RefSeq" id="XP_017543211.1">
    <property type="nucleotide sequence ID" value="XM_017687722.2"/>
</dbReference>
<dbReference type="GO" id="GO:0000724">
    <property type="term" value="P:double-strand break repair via homologous recombination"/>
    <property type="evidence" value="ECO:0007669"/>
    <property type="project" value="TreeGrafter"/>
</dbReference>
<sequence length="309" mass="33673">MDFSMAEDECPVCKDIIQNPSEPSSCCRKVFCQSCLTRSIRERHHCPYCRTPIRAYGSFTRGSGRIPLPGLTDDTFSAARPVGTNIQDVLNRLRLPVPAVPANQVAATPAAQATPPSSALPPVGRPVPRPRVRSRAQARVTAAPIVPVINPFAINIQAAPAVPVVPPPALLSGPANPSPLIIPDSSSDELDEMAWRTEITLLENALGQPLSPSVRTFHCPYCQQDGLDDLDLLDHCNANHLSDTRRVVCPVCVSLPHGDPLYHSRDFIGHLNLRHCYYIEDITNIHQSDDVNLQAAILMSLTQANQTSH</sequence>
<evidence type="ECO:0000313" key="11">
    <source>
        <dbReference type="Ensembl" id="ENSPNAP00000021293.1"/>
    </source>
</evidence>
<dbReference type="PANTHER" id="PTHR46968">
    <property type="entry name" value="E3 UBIQUITIN-PROTEIN LIGASE RNF138"/>
    <property type="match status" value="1"/>
</dbReference>
<evidence type="ECO:0000256" key="6">
    <source>
        <dbReference type="ARBA" id="ARBA00041476"/>
    </source>
</evidence>
<feature type="compositionally biased region" description="Low complexity" evidence="9">
    <location>
        <begin position="106"/>
        <end position="122"/>
    </location>
</feature>
<evidence type="ECO:0000256" key="1">
    <source>
        <dbReference type="ARBA" id="ARBA00022723"/>
    </source>
</evidence>
<dbReference type="AlphaFoldDB" id="A0A3B4DCW4"/>
<dbReference type="Pfam" id="PF13923">
    <property type="entry name" value="zf-C3HC4_2"/>
    <property type="match status" value="1"/>
</dbReference>
<reference evidence="11" key="3">
    <citation type="submission" date="2025-09" db="UniProtKB">
        <authorList>
            <consortium name="Ensembl"/>
        </authorList>
    </citation>
    <scope>IDENTIFICATION</scope>
</reference>
<dbReference type="InterPro" id="IPR001841">
    <property type="entry name" value="Znf_RING"/>
</dbReference>
<reference evidence="11" key="2">
    <citation type="submission" date="2025-08" db="UniProtKB">
        <authorList>
            <consortium name="Ensembl"/>
        </authorList>
    </citation>
    <scope>IDENTIFICATION</scope>
</reference>
<dbReference type="GeneTree" id="ENSGT00950000182909"/>
<proteinExistence type="predicted"/>
<dbReference type="OrthoDB" id="9049620at2759"/>
<dbReference type="Ensembl" id="ENSPNAT00000040475.2">
    <property type="protein sequence ID" value="ENSPNAP00000021293.1"/>
    <property type="gene ID" value="ENSPNAG00000028337.2"/>
</dbReference>
<dbReference type="SUPFAM" id="SSF57850">
    <property type="entry name" value="RING/U-box"/>
    <property type="match status" value="1"/>
</dbReference>
<evidence type="ECO:0000256" key="3">
    <source>
        <dbReference type="ARBA" id="ARBA00022833"/>
    </source>
</evidence>
<keyword evidence="3" id="KW-0862">Zinc</keyword>
<evidence type="ECO:0000256" key="2">
    <source>
        <dbReference type="ARBA" id="ARBA00022771"/>
    </source>
</evidence>
<evidence type="ECO:0000256" key="8">
    <source>
        <dbReference type="PROSITE-ProRule" id="PRU00175"/>
    </source>
</evidence>
<keyword evidence="1" id="KW-0479">Metal-binding</keyword>
<evidence type="ECO:0000256" key="5">
    <source>
        <dbReference type="ARBA" id="ARBA00039332"/>
    </source>
</evidence>
<evidence type="ECO:0000256" key="7">
    <source>
        <dbReference type="ARBA" id="ARBA00041652"/>
    </source>
</evidence>
<name>A0A3B4DCW4_PYGNA</name>
<dbReference type="Pfam" id="PF05605">
    <property type="entry name" value="zf-Di19"/>
    <property type="match status" value="1"/>
</dbReference>
<dbReference type="GO" id="GO:0061630">
    <property type="term" value="F:ubiquitin protein ligase activity"/>
    <property type="evidence" value="ECO:0007669"/>
    <property type="project" value="TreeGrafter"/>
</dbReference>
<evidence type="ECO:0000256" key="9">
    <source>
        <dbReference type="SAM" id="MobiDB-lite"/>
    </source>
</evidence>
<dbReference type="InterPro" id="IPR013083">
    <property type="entry name" value="Znf_RING/FYVE/PHD"/>
</dbReference>
<evidence type="ECO:0000259" key="10">
    <source>
        <dbReference type="PROSITE" id="PS50089"/>
    </source>
</evidence>
<dbReference type="GeneID" id="108414814"/>
<reference evidence="11 12" key="1">
    <citation type="submission" date="2020-10" db="EMBL/GenBank/DDBJ databases">
        <title>Pygocentrus nattereri (red-bellied piranha) genome, fPygNat1, primary haplotype.</title>
        <authorList>
            <person name="Myers G."/>
            <person name="Meyer A."/>
            <person name="Karagic N."/>
            <person name="Pippel M."/>
            <person name="Winkler S."/>
            <person name="Tracey A."/>
            <person name="Wood J."/>
            <person name="Formenti G."/>
            <person name="Howe K."/>
            <person name="Fedrigo O."/>
            <person name="Jarvis E.D."/>
        </authorList>
    </citation>
    <scope>NUCLEOTIDE SEQUENCE [LARGE SCALE GENOMIC DNA]</scope>
</reference>
<evidence type="ECO:0000256" key="4">
    <source>
        <dbReference type="ARBA" id="ARBA00022843"/>
    </source>
</evidence>